<protein>
    <submittedName>
        <fullName evidence="1">Uncharacterized protein</fullName>
    </submittedName>
</protein>
<accession>A0ABX2NPF2</accession>
<evidence type="ECO:0000313" key="1">
    <source>
        <dbReference type="EMBL" id="NVI06339.1"/>
    </source>
</evidence>
<organism evidence="1 2">
    <name type="scientific">Paraburkholderia youngii</name>
    <dbReference type="NCBI Taxonomy" id="2782701"/>
    <lineage>
        <taxon>Bacteria</taxon>
        <taxon>Pseudomonadati</taxon>
        <taxon>Pseudomonadota</taxon>
        <taxon>Betaproteobacteria</taxon>
        <taxon>Burkholderiales</taxon>
        <taxon>Burkholderiaceae</taxon>
        <taxon>Paraburkholderia</taxon>
    </lineage>
</organism>
<evidence type="ECO:0000313" key="2">
    <source>
        <dbReference type="Proteomes" id="UP000821598"/>
    </source>
</evidence>
<comment type="caution">
    <text evidence="1">The sequence shown here is derived from an EMBL/GenBank/DDBJ whole genome shotgun (WGS) entry which is preliminary data.</text>
</comment>
<sequence length="134" mass="14957">MKRKILTLTMTIVSICPVPSYSAEISFKCDTSKHHIVIEKAGAAQYTYRAWNKPKDSANKPDLEINNGFADLVGGSLCRGPTYFFDKGNVEIMVGDMAGDSEACYNEETPPKNAYGYVTVSINKEIKSQYWCIR</sequence>
<reference evidence="1 2" key="1">
    <citation type="submission" date="2019-08" db="EMBL/GenBank/DDBJ databases">
        <title>Paraburkholderia simonii sp. nov. and P. youngii sp. nov. Brazilian and Mexican Mimosa-associated rhizobia.</title>
        <authorList>
            <person name="Mavima L."/>
            <person name="Beukes C.W."/>
            <person name="Palmer M."/>
            <person name="De Meyer S.E."/>
            <person name="James E.K."/>
            <person name="Maluk M."/>
            <person name="Avontuur J.R."/>
            <person name="Chan W.Y."/>
            <person name="Venter S.N."/>
            <person name="Steenkamp E.T."/>
        </authorList>
    </citation>
    <scope>NUCLEOTIDE SEQUENCE [LARGE SCALE GENOMIC DNA]</scope>
    <source>
        <strain evidence="1 2">JPY454</strain>
    </source>
</reference>
<dbReference type="Proteomes" id="UP000821598">
    <property type="component" value="Unassembled WGS sequence"/>
</dbReference>
<dbReference type="EMBL" id="VOMC01000023">
    <property type="protein sequence ID" value="NVI06339.1"/>
    <property type="molecule type" value="Genomic_DNA"/>
</dbReference>
<name>A0ABX2NPF2_9BURK</name>
<keyword evidence="2" id="KW-1185">Reference proteome</keyword>
<proteinExistence type="predicted"/>
<gene>
    <name evidence="1" type="ORF">FSB64_21725</name>
</gene>
<dbReference type="RefSeq" id="WP_176367802.1">
    <property type="nucleotide sequence ID" value="NZ_VOMC01000023.1"/>
</dbReference>